<dbReference type="Gene3D" id="3.40.50.150">
    <property type="entry name" value="Vaccinia Virus protein VP39"/>
    <property type="match status" value="1"/>
</dbReference>
<dbReference type="InterPro" id="IPR038576">
    <property type="entry name" value="Methyltransf_Zn-bd_dom_put_sf"/>
</dbReference>
<proteinExistence type="predicted"/>
<evidence type="ECO:0000259" key="2">
    <source>
        <dbReference type="Pfam" id="PF08484"/>
    </source>
</evidence>
<keyword evidence="4" id="KW-1185">Reference proteome</keyword>
<dbReference type="Pfam" id="PF08484">
    <property type="entry name" value="Methyltransf_14"/>
    <property type="match status" value="1"/>
</dbReference>
<protein>
    <submittedName>
        <fullName evidence="3">Class I SAM-dependent methyltransferase</fullName>
    </submittedName>
</protein>
<dbReference type="Pfam" id="PF13489">
    <property type="entry name" value="Methyltransf_23"/>
    <property type="match status" value="1"/>
</dbReference>
<reference evidence="3 4" key="1">
    <citation type="journal article" date="2019" name="Int. J. Syst. Evol. Microbiol.">
        <title>The Global Catalogue of Microorganisms (GCM) 10K type strain sequencing project: providing services to taxonomists for standard genome sequencing and annotation.</title>
        <authorList>
            <consortium name="The Broad Institute Genomics Platform"/>
            <consortium name="The Broad Institute Genome Sequencing Center for Infectious Disease"/>
            <person name="Wu L."/>
            <person name="Ma J."/>
        </authorList>
    </citation>
    <scope>NUCLEOTIDE SEQUENCE [LARGE SCALE GENOMIC DNA]</scope>
    <source>
        <strain evidence="3 4">JCM 16373</strain>
    </source>
</reference>
<dbReference type="InterPro" id="IPR013691">
    <property type="entry name" value="MeTrfase_14"/>
</dbReference>
<dbReference type="PANTHER" id="PTHR43861:SF5">
    <property type="entry name" value="BLL5978 PROTEIN"/>
    <property type="match status" value="1"/>
</dbReference>
<dbReference type="RefSeq" id="WP_344570107.1">
    <property type="nucleotide sequence ID" value="NZ_BAAARJ010000024.1"/>
</dbReference>
<evidence type="ECO:0000313" key="4">
    <source>
        <dbReference type="Proteomes" id="UP001501447"/>
    </source>
</evidence>
<keyword evidence="3" id="KW-0808">Transferase</keyword>
<dbReference type="PANTHER" id="PTHR43861">
    <property type="entry name" value="TRANS-ACONITATE 2-METHYLTRANSFERASE-RELATED"/>
    <property type="match status" value="1"/>
</dbReference>
<dbReference type="GO" id="GO:0008168">
    <property type="term" value="F:methyltransferase activity"/>
    <property type="evidence" value="ECO:0007669"/>
    <property type="project" value="UniProtKB-KW"/>
</dbReference>
<dbReference type="Gene3D" id="6.10.250.3100">
    <property type="match status" value="1"/>
</dbReference>
<name>A0ABN3QTG5_9ACTN</name>
<dbReference type="Pfam" id="PF08421">
    <property type="entry name" value="Methyltransf_13"/>
    <property type="match status" value="1"/>
</dbReference>
<dbReference type="InterPro" id="IPR029063">
    <property type="entry name" value="SAM-dependent_MTases_sf"/>
</dbReference>
<dbReference type="Gene3D" id="6.20.50.110">
    <property type="entry name" value="Methyltransferase, zinc-binding domain"/>
    <property type="match status" value="1"/>
</dbReference>
<sequence length="427" mass="47502">MGSNGNSTESWARRIRECRACGSTDWQNVVSLGEVPLANGFLEQGHSYDDEPRFPLEVVSCRGCRLLSLTHVVDPAVLFREYLYVTSPSETMKRHMRRVADLCEERFGIPAGSLVVEMGSNTGEQLAAFQEDRMRVLGVDPARDLAAVATEHGVRTLPEFFSATSAGHIREEHGPARLILGRHVFAHIDDIADVAAGVRQLLRSDGVFAIEVPYALDMLERNEFDTIYHEHLSYFMVDTLAAFFARHGLRVLDVEHLGVHGGSILVFVGHQDGPWPTRPVVDQMREKEQRAGLHDDSTYSGFACSVEETREALTRLVGELRAEGRRIAGYGAPAKGNTLLTTCGLGHGQLEFCTDTTELKQGKVLPGTHVPVRSPSYGKEHRPDYYLLLAWNYSEEIFRKERDYLEAGGRFIVPIPRPRVVTASSAN</sequence>
<dbReference type="InterPro" id="IPR013630">
    <property type="entry name" value="Methyltransf_Zn-bd_dom_put"/>
</dbReference>
<dbReference type="Proteomes" id="UP001501447">
    <property type="component" value="Unassembled WGS sequence"/>
</dbReference>
<gene>
    <name evidence="3" type="ORF">GCM10009863_58990</name>
</gene>
<keyword evidence="3" id="KW-0489">Methyltransferase</keyword>
<evidence type="ECO:0000259" key="1">
    <source>
        <dbReference type="Pfam" id="PF08421"/>
    </source>
</evidence>
<feature type="domain" description="Methyltransferase putative zinc binding" evidence="1">
    <location>
        <begin position="18"/>
        <end position="79"/>
    </location>
</feature>
<dbReference type="EMBL" id="BAAARJ010000024">
    <property type="protein sequence ID" value="GAA2634848.1"/>
    <property type="molecule type" value="Genomic_DNA"/>
</dbReference>
<accession>A0ABN3QTG5</accession>
<dbReference type="GO" id="GO:0032259">
    <property type="term" value="P:methylation"/>
    <property type="evidence" value="ECO:0007669"/>
    <property type="project" value="UniProtKB-KW"/>
</dbReference>
<dbReference type="SUPFAM" id="SSF53335">
    <property type="entry name" value="S-adenosyl-L-methionine-dependent methyltransferases"/>
    <property type="match status" value="1"/>
</dbReference>
<organism evidence="3 4">
    <name type="scientific">Streptomyces axinellae</name>
    <dbReference type="NCBI Taxonomy" id="552788"/>
    <lineage>
        <taxon>Bacteria</taxon>
        <taxon>Bacillati</taxon>
        <taxon>Actinomycetota</taxon>
        <taxon>Actinomycetes</taxon>
        <taxon>Kitasatosporales</taxon>
        <taxon>Streptomycetaceae</taxon>
        <taxon>Streptomyces</taxon>
    </lineage>
</organism>
<evidence type="ECO:0000313" key="3">
    <source>
        <dbReference type="EMBL" id="GAA2634848.1"/>
    </source>
</evidence>
<dbReference type="Gene3D" id="3.40.50.720">
    <property type="entry name" value="NAD(P)-binding Rossmann-like Domain"/>
    <property type="match status" value="1"/>
</dbReference>
<comment type="caution">
    <text evidence="3">The sequence shown here is derived from an EMBL/GenBank/DDBJ whole genome shotgun (WGS) entry which is preliminary data.</text>
</comment>
<feature type="domain" description="C-methyltransferase" evidence="2">
    <location>
        <begin position="259"/>
        <end position="416"/>
    </location>
</feature>